<gene>
    <name evidence="14" type="primary">Znf22_4</name>
    <name evidence="14" type="ORF">GRUAME_R14834</name>
</gene>
<evidence type="ECO:0000256" key="9">
    <source>
        <dbReference type="ARBA" id="ARBA00023163"/>
    </source>
</evidence>
<keyword evidence="4" id="KW-0677">Repeat</keyword>
<evidence type="ECO:0000259" key="13">
    <source>
        <dbReference type="PROSITE" id="PS50157"/>
    </source>
</evidence>
<evidence type="ECO:0000256" key="7">
    <source>
        <dbReference type="ARBA" id="ARBA00023015"/>
    </source>
</evidence>
<evidence type="ECO:0000313" key="15">
    <source>
        <dbReference type="Proteomes" id="UP000640762"/>
    </source>
</evidence>
<feature type="compositionally biased region" description="Polar residues" evidence="12">
    <location>
        <begin position="23"/>
        <end position="32"/>
    </location>
</feature>
<dbReference type="PANTHER" id="PTHR45993:SF10">
    <property type="entry name" value="ZINC FINGER PROTEIN 208 ISOFORM X1-RELATED"/>
    <property type="match status" value="1"/>
</dbReference>
<dbReference type="InterPro" id="IPR051497">
    <property type="entry name" value="Dev/Hematopoietic_TF"/>
</dbReference>
<dbReference type="SMART" id="SM00355">
    <property type="entry name" value="ZnF_C2H2"/>
    <property type="match status" value="2"/>
</dbReference>
<keyword evidence="9" id="KW-0804">Transcription</keyword>
<dbReference type="SUPFAM" id="SSF57667">
    <property type="entry name" value="beta-beta-alpha zinc fingers"/>
    <property type="match status" value="1"/>
</dbReference>
<dbReference type="FunFam" id="3.30.160.60:FF:000056">
    <property type="entry name" value="Zinc finger and SCAN domain-containing 20"/>
    <property type="match status" value="1"/>
</dbReference>
<dbReference type="Gene3D" id="3.30.160.60">
    <property type="entry name" value="Classic Zinc Finger"/>
    <property type="match status" value="2"/>
</dbReference>
<feature type="domain" description="C2H2-type" evidence="13">
    <location>
        <begin position="60"/>
        <end position="84"/>
    </location>
</feature>
<dbReference type="AlphaFoldDB" id="A0A850TZ00"/>
<dbReference type="EMBL" id="WEIX01010671">
    <property type="protein sequence ID" value="NWH24027.1"/>
    <property type="molecule type" value="Genomic_DNA"/>
</dbReference>
<keyword evidence="8" id="KW-0238">DNA-binding</keyword>
<evidence type="ECO:0000313" key="14">
    <source>
        <dbReference type="EMBL" id="NWH24027.1"/>
    </source>
</evidence>
<keyword evidence="5 11" id="KW-0863">Zinc-finger</keyword>
<evidence type="ECO:0000256" key="12">
    <source>
        <dbReference type="SAM" id="MobiDB-lite"/>
    </source>
</evidence>
<dbReference type="Pfam" id="PF00096">
    <property type="entry name" value="zf-C2H2"/>
    <property type="match status" value="2"/>
</dbReference>
<dbReference type="GO" id="GO:0008270">
    <property type="term" value="F:zinc ion binding"/>
    <property type="evidence" value="ECO:0007669"/>
    <property type="project" value="UniProtKB-KW"/>
</dbReference>
<evidence type="ECO:0000256" key="3">
    <source>
        <dbReference type="ARBA" id="ARBA00022723"/>
    </source>
</evidence>
<evidence type="ECO:0000256" key="11">
    <source>
        <dbReference type="PROSITE-ProRule" id="PRU00042"/>
    </source>
</evidence>
<evidence type="ECO:0000256" key="6">
    <source>
        <dbReference type="ARBA" id="ARBA00022833"/>
    </source>
</evidence>
<keyword evidence="7" id="KW-0805">Transcription regulation</keyword>
<sequence length="84" mass="9231">QEELTETGGTSPGQETEQERDGSSGTSRSRPNTCEACGKSFSLRSNLLTHRRSHLGERPYACPECGRCFGQSSHLLTHQRLHTG</sequence>
<dbReference type="FunFam" id="3.30.160.60:FF:000088">
    <property type="entry name" value="Zinc finger and SCAN domain containing 2"/>
    <property type="match status" value="1"/>
</dbReference>
<protein>
    <submittedName>
        <fullName evidence="14">ZNF22 protein</fullName>
    </submittedName>
</protein>
<keyword evidence="3" id="KW-0479">Metal-binding</keyword>
<evidence type="ECO:0000256" key="8">
    <source>
        <dbReference type="ARBA" id="ARBA00023125"/>
    </source>
</evidence>
<feature type="non-terminal residue" evidence="14">
    <location>
        <position position="84"/>
    </location>
</feature>
<dbReference type="GO" id="GO:0006357">
    <property type="term" value="P:regulation of transcription by RNA polymerase II"/>
    <property type="evidence" value="ECO:0007669"/>
    <property type="project" value="TreeGrafter"/>
</dbReference>
<evidence type="ECO:0000256" key="5">
    <source>
        <dbReference type="ARBA" id="ARBA00022771"/>
    </source>
</evidence>
<dbReference type="InterPro" id="IPR013087">
    <property type="entry name" value="Znf_C2H2_type"/>
</dbReference>
<feature type="non-terminal residue" evidence="14">
    <location>
        <position position="1"/>
    </location>
</feature>
<dbReference type="GO" id="GO:0005634">
    <property type="term" value="C:nucleus"/>
    <property type="evidence" value="ECO:0007669"/>
    <property type="project" value="UniProtKB-SubCell"/>
</dbReference>
<dbReference type="PROSITE" id="PS00028">
    <property type="entry name" value="ZINC_FINGER_C2H2_1"/>
    <property type="match status" value="2"/>
</dbReference>
<organism evidence="14 15">
    <name type="scientific">Grus americana</name>
    <name type="common">Whooping crane</name>
    <dbReference type="NCBI Taxonomy" id="9117"/>
    <lineage>
        <taxon>Eukaryota</taxon>
        <taxon>Metazoa</taxon>
        <taxon>Chordata</taxon>
        <taxon>Craniata</taxon>
        <taxon>Vertebrata</taxon>
        <taxon>Euteleostomi</taxon>
        <taxon>Archelosauria</taxon>
        <taxon>Archosauria</taxon>
        <taxon>Dinosauria</taxon>
        <taxon>Saurischia</taxon>
        <taxon>Theropoda</taxon>
        <taxon>Coelurosauria</taxon>
        <taxon>Aves</taxon>
        <taxon>Neognathae</taxon>
        <taxon>Neoaves</taxon>
        <taxon>Gruiformes</taxon>
        <taxon>Gruidae</taxon>
        <taxon>Grus</taxon>
    </lineage>
</organism>
<evidence type="ECO:0000256" key="2">
    <source>
        <dbReference type="ARBA" id="ARBA00006991"/>
    </source>
</evidence>
<proteinExistence type="inferred from homology"/>
<dbReference type="InterPro" id="IPR036236">
    <property type="entry name" value="Znf_C2H2_sf"/>
</dbReference>
<comment type="similarity">
    <text evidence="2">Belongs to the krueppel C2H2-type zinc-finger protein family.</text>
</comment>
<dbReference type="PROSITE" id="PS50157">
    <property type="entry name" value="ZINC_FINGER_C2H2_2"/>
    <property type="match status" value="2"/>
</dbReference>
<dbReference type="Proteomes" id="UP000640762">
    <property type="component" value="Unassembled WGS sequence"/>
</dbReference>
<keyword evidence="15" id="KW-1185">Reference proteome</keyword>
<keyword evidence="6" id="KW-0862">Zinc</keyword>
<evidence type="ECO:0000256" key="1">
    <source>
        <dbReference type="ARBA" id="ARBA00004123"/>
    </source>
</evidence>
<name>A0A850TZ00_GRUAM</name>
<keyword evidence="10" id="KW-0539">Nucleus</keyword>
<feature type="domain" description="C2H2-type" evidence="13">
    <location>
        <begin position="32"/>
        <end position="59"/>
    </location>
</feature>
<evidence type="ECO:0000256" key="10">
    <source>
        <dbReference type="ARBA" id="ARBA00023242"/>
    </source>
</evidence>
<feature type="region of interest" description="Disordered" evidence="12">
    <location>
        <begin position="1"/>
        <end position="33"/>
    </location>
</feature>
<dbReference type="PANTHER" id="PTHR45993">
    <property type="entry name" value="B-CELL LYMPHOMA/LEUKEMIA 11"/>
    <property type="match status" value="1"/>
</dbReference>
<reference evidence="14" key="1">
    <citation type="submission" date="2019-10" db="EMBL/GenBank/DDBJ databases">
        <title>Bird 10,000 Genomes (B10K) Project - Family phase.</title>
        <authorList>
            <person name="Zhang G."/>
        </authorList>
    </citation>
    <scope>NUCLEOTIDE SEQUENCE</scope>
    <source>
        <strain evidence="14">B10K-DU-012-65</strain>
        <tissue evidence="14">Muscle</tissue>
    </source>
</reference>
<dbReference type="GO" id="GO:0003700">
    <property type="term" value="F:DNA-binding transcription factor activity"/>
    <property type="evidence" value="ECO:0007669"/>
    <property type="project" value="TreeGrafter"/>
</dbReference>
<accession>A0A850TZ00</accession>
<comment type="caution">
    <text evidence="14">The sequence shown here is derived from an EMBL/GenBank/DDBJ whole genome shotgun (WGS) entry which is preliminary data.</text>
</comment>
<evidence type="ECO:0000256" key="4">
    <source>
        <dbReference type="ARBA" id="ARBA00022737"/>
    </source>
</evidence>
<comment type="subcellular location">
    <subcellularLocation>
        <location evidence="1">Nucleus</location>
    </subcellularLocation>
</comment>
<dbReference type="GO" id="GO:0000978">
    <property type="term" value="F:RNA polymerase II cis-regulatory region sequence-specific DNA binding"/>
    <property type="evidence" value="ECO:0007669"/>
    <property type="project" value="TreeGrafter"/>
</dbReference>